<dbReference type="AlphaFoldDB" id="A0ABD3MJ06"/>
<evidence type="ECO:0000313" key="3">
    <source>
        <dbReference type="EMBL" id="KAL3764050.1"/>
    </source>
</evidence>
<name>A0ABD3MJ06_9STRA</name>
<dbReference type="EMBL" id="JALLAZ020001781">
    <property type="protein sequence ID" value="KAL3764050.1"/>
    <property type="molecule type" value="Genomic_DNA"/>
</dbReference>
<evidence type="ECO:0008006" key="5">
    <source>
        <dbReference type="Google" id="ProtNLM"/>
    </source>
</evidence>
<protein>
    <recommendedName>
        <fullName evidence="5">Transmembrane protein</fullName>
    </recommendedName>
</protein>
<comment type="caution">
    <text evidence="3">The sequence shown here is derived from an EMBL/GenBank/DDBJ whole genome shotgun (WGS) entry which is preliminary data.</text>
</comment>
<feature type="transmembrane region" description="Helical" evidence="2">
    <location>
        <begin position="94"/>
        <end position="115"/>
    </location>
</feature>
<dbReference type="Proteomes" id="UP001530315">
    <property type="component" value="Unassembled WGS sequence"/>
</dbReference>
<sequence length="384" mass="42393">MEQAGNSDEGRGINLMSWTWIAAESDSGGDSAAGADFDIGSIGGPVMTAKISGIVGLCLTSFLWIIVSWRLFYHYSSWCSNCWHYRVDGLTVKRILHGMLWTTMVVEGVAYGVMVGTNSSNKLTYALLDIIGRGILEYWTFIIGTAHWFNVIFQARSGDKQSALMLYPVILAIVTLGVTVASIFEAVDLLSGVYSTVDEFRENSHIYRIALLVESVGWGIHAAVVIICGVMVYGRISSLPTFSQVRSEARRNIINKMIIPMVFCALSYALRAGYLAADFASRIVNPDTTFEAGVGWWVGNCWLPTLIPSTMLLYSIRKRDRDRGDGVPETFLHSPISESHADPFQSLYQTFRDYDDEDEAVGSKNGTVQSRSLERRVEGATPTG</sequence>
<keyword evidence="4" id="KW-1185">Reference proteome</keyword>
<accession>A0ABD3MJ06</accession>
<feature type="region of interest" description="Disordered" evidence="1">
    <location>
        <begin position="358"/>
        <end position="384"/>
    </location>
</feature>
<feature type="transmembrane region" description="Helical" evidence="2">
    <location>
        <begin position="253"/>
        <end position="274"/>
    </location>
</feature>
<feature type="transmembrane region" description="Helical" evidence="2">
    <location>
        <begin position="294"/>
        <end position="314"/>
    </location>
</feature>
<feature type="transmembrane region" description="Helical" evidence="2">
    <location>
        <begin position="51"/>
        <end position="73"/>
    </location>
</feature>
<keyword evidence="2" id="KW-1133">Transmembrane helix</keyword>
<feature type="transmembrane region" description="Helical" evidence="2">
    <location>
        <begin position="165"/>
        <end position="186"/>
    </location>
</feature>
<keyword evidence="2" id="KW-0472">Membrane</keyword>
<organism evidence="3 4">
    <name type="scientific">Stephanodiscus triporus</name>
    <dbReference type="NCBI Taxonomy" id="2934178"/>
    <lineage>
        <taxon>Eukaryota</taxon>
        <taxon>Sar</taxon>
        <taxon>Stramenopiles</taxon>
        <taxon>Ochrophyta</taxon>
        <taxon>Bacillariophyta</taxon>
        <taxon>Coscinodiscophyceae</taxon>
        <taxon>Thalassiosirophycidae</taxon>
        <taxon>Stephanodiscales</taxon>
        <taxon>Stephanodiscaceae</taxon>
        <taxon>Stephanodiscus</taxon>
    </lineage>
</organism>
<keyword evidence="2" id="KW-0812">Transmembrane</keyword>
<evidence type="ECO:0000256" key="2">
    <source>
        <dbReference type="SAM" id="Phobius"/>
    </source>
</evidence>
<gene>
    <name evidence="3" type="ORF">ACHAW5_000525</name>
</gene>
<evidence type="ECO:0000313" key="4">
    <source>
        <dbReference type="Proteomes" id="UP001530315"/>
    </source>
</evidence>
<feature type="transmembrane region" description="Helical" evidence="2">
    <location>
        <begin position="135"/>
        <end position="153"/>
    </location>
</feature>
<reference evidence="3 4" key="1">
    <citation type="submission" date="2024-10" db="EMBL/GenBank/DDBJ databases">
        <title>Updated reference genomes for cyclostephanoid diatoms.</title>
        <authorList>
            <person name="Roberts W.R."/>
            <person name="Alverson A.J."/>
        </authorList>
    </citation>
    <scope>NUCLEOTIDE SEQUENCE [LARGE SCALE GENOMIC DNA]</scope>
    <source>
        <strain evidence="3 4">AJA276-08</strain>
    </source>
</reference>
<feature type="transmembrane region" description="Helical" evidence="2">
    <location>
        <begin position="206"/>
        <end position="233"/>
    </location>
</feature>
<proteinExistence type="predicted"/>
<evidence type="ECO:0000256" key="1">
    <source>
        <dbReference type="SAM" id="MobiDB-lite"/>
    </source>
</evidence>